<organism evidence="2 3">
    <name type="scientific">Phycomyces blakesleeanus</name>
    <dbReference type="NCBI Taxonomy" id="4837"/>
    <lineage>
        <taxon>Eukaryota</taxon>
        <taxon>Fungi</taxon>
        <taxon>Fungi incertae sedis</taxon>
        <taxon>Mucoromycota</taxon>
        <taxon>Mucoromycotina</taxon>
        <taxon>Mucoromycetes</taxon>
        <taxon>Mucorales</taxon>
        <taxon>Phycomycetaceae</taxon>
        <taxon>Phycomyces</taxon>
    </lineage>
</organism>
<keyword evidence="1" id="KW-0812">Transmembrane</keyword>
<reference evidence="2 3" key="1">
    <citation type="submission" date="2024-04" db="EMBL/GenBank/DDBJ databases">
        <title>Symmetric and asymmetric DNA N6-adenine methylation regulates different biological responses in Mucorales.</title>
        <authorList>
            <consortium name="Lawrence Berkeley National Laboratory"/>
            <person name="Lax C."/>
            <person name="Mondo S.J."/>
            <person name="Osorio-Concepcion M."/>
            <person name="Muszewska A."/>
            <person name="Corrochano-Luque M."/>
            <person name="Gutierrez G."/>
            <person name="Riley R."/>
            <person name="Lipzen A."/>
            <person name="Guo J."/>
            <person name="Hundley H."/>
            <person name="Amirebrahimi M."/>
            <person name="Ng V."/>
            <person name="Lorenzo-Gutierrez D."/>
            <person name="Binder U."/>
            <person name="Yang J."/>
            <person name="Song Y."/>
            <person name="Canovas D."/>
            <person name="Navarro E."/>
            <person name="Freitag M."/>
            <person name="Gabaldon T."/>
            <person name="Grigoriev I.V."/>
            <person name="Corrochano L.M."/>
            <person name="Nicolas F.E."/>
            <person name="Garre V."/>
        </authorList>
    </citation>
    <scope>NUCLEOTIDE SEQUENCE [LARGE SCALE GENOMIC DNA]</scope>
    <source>
        <strain evidence="2 3">L51</strain>
    </source>
</reference>
<name>A0ABR3AHW1_PHYBL</name>
<feature type="transmembrane region" description="Helical" evidence="1">
    <location>
        <begin position="15"/>
        <end position="37"/>
    </location>
</feature>
<dbReference type="EMBL" id="JBCLYO010000049">
    <property type="protein sequence ID" value="KAL0073958.1"/>
    <property type="molecule type" value="Genomic_DNA"/>
</dbReference>
<proteinExistence type="predicted"/>
<keyword evidence="1" id="KW-1133">Transmembrane helix</keyword>
<keyword evidence="1" id="KW-0472">Membrane</keyword>
<dbReference type="Proteomes" id="UP001448207">
    <property type="component" value="Unassembled WGS sequence"/>
</dbReference>
<evidence type="ECO:0000313" key="2">
    <source>
        <dbReference type="EMBL" id="KAL0073958.1"/>
    </source>
</evidence>
<gene>
    <name evidence="2" type="ORF">J3Q64DRAFT_1428480</name>
</gene>
<protein>
    <submittedName>
        <fullName evidence="2">Uncharacterized protein</fullName>
    </submittedName>
</protein>
<feature type="transmembrane region" description="Helical" evidence="1">
    <location>
        <begin position="49"/>
        <end position="71"/>
    </location>
</feature>
<evidence type="ECO:0000313" key="3">
    <source>
        <dbReference type="Proteomes" id="UP001448207"/>
    </source>
</evidence>
<comment type="caution">
    <text evidence="2">The sequence shown here is derived from an EMBL/GenBank/DDBJ whole genome shotgun (WGS) entry which is preliminary data.</text>
</comment>
<evidence type="ECO:0000256" key="1">
    <source>
        <dbReference type="SAM" id="Phobius"/>
    </source>
</evidence>
<sequence>MMDQIHSYYVSDRTLYWMIIYNDLFDRYFYLGSYMILDIKVSQIQQPRMLAFWMVTIFPSIALIYSCKWAYPEPLTAIPEPAIISLDS</sequence>
<accession>A0ABR3AHW1</accession>
<keyword evidence="3" id="KW-1185">Reference proteome</keyword>